<dbReference type="PANTHER" id="PTHR11067:SF9">
    <property type="entry name" value="INOSINE TRIPHOSPHATE PYROPHOSPHATASE"/>
    <property type="match status" value="1"/>
</dbReference>
<evidence type="ECO:0000256" key="7">
    <source>
        <dbReference type="ARBA" id="ARBA00023080"/>
    </source>
</evidence>
<comment type="catalytic activity">
    <reaction evidence="10">
        <text>ITP + H2O = IMP + diphosphate + H(+)</text>
        <dbReference type="Rhea" id="RHEA:29399"/>
        <dbReference type="ChEBI" id="CHEBI:15377"/>
        <dbReference type="ChEBI" id="CHEBI:15378"/>
        <dbReference type="ChEBI" id="CHEBI:33019"/>
        <dbReference type="ChEBI" id="CHEBI:58053"/>
        <dbReference type="ChEBI" id="CHEBI:61402"/>
        <dbReference type="EC" id="3.6.1.66"/>
    </reaction>
</comment>
<evidence type="ECO:0000256" key="6">
    <source>
        <dbReference type="ARBA" id="ARBA00022842"/>
    </source>
</evidence>
<evidence type="ECO:0000256" key="9">
    <source>
        <dbReference type="ARBA" id="ARBA00052017"/>
    </source>
</evidence>
<dbReference type="GO" id="GO:0017111">
    <property type="term" value="F:ribonucleoside triphosphate phosphatase activity"/>
    <property type="evidence" value="ECO:0007669"/>
    <property type="project" value="InterPro"/>
</dbReference>
<organism evidence="12">
    <name type="scientific">Eiseniibacteriota bacterium</name>
    <dbReference type="NCBI Taxonomy" id="2212470"/>
    <lineage>
        <taxon>Bacteria</taxon>
        <taxon>Candidatus Eiseniibacteriota</taxon>
    </lineage>
</organism>
<protein>
    <recommendedName>
        <fullName evidence="10">dITP/XTP pyrophosphatase</fullName>
        <ecNumber evidence="10">3.6.1.66</ecNumber>
    </recommendedName>
    <alternativeName>
        <fullName evidence="10">Non-canonical purine NTP pyrophosphatase</fullName>
    </alternativeName>
    <alternativeName>
        <fullName evidence="10">Non-standard purine NTP pyrophosphatase</fullName>
    </alternativeName>
    <alternativeName>
        <fullName evidence="10">Nucleoside-triphosphate diphosphatase</fullName>
    </alternativeName>
    <alternativeName>
        <fullName evidence="10">Nucleoside-triphosphate pyrophosphatase</fullName>
        <shortName evidence="10">NTPase</shortName>
    </alternativeName>
</protein>
<keyword evidence="4 10" id="KW-0547">Nucleotide-binding</keyword>
<dbReference type="GO" id="GO:0009146">
    <property type="term" value="P:purine nucleoside triphosphate catabolic process"/>
    <property type="evidence" value="ECO:0007669"/>
    <property type="project" value="UniProtKB-UniRule"/>
</dbReference>
<feature type="binding site" evidence="10">
    <location>
        <begin position="155"/>
        <end position="158"/>
    </location>
    <ligand>
        <name>substrate</name>
    </ligand>
</feature>
<proteinExistence type="inferred from homology"/>
<name>A0A7V2F2S2_UNCEI</name>
<comment type="catalytic activity">
    <reaction evidence="9 10">
        <text>XTP + H2O = XMP + diphosphate + H(+)</text>
        <dbReference type="Rhea" id="RHEA:28610"/>
        <dbReference type="ChEBI" id="CHEBI:15377"/>
        <dbReference type="ChEBI" id="CHEBI:15378"/>
        <dbReference type="ChEBI" id="CHEBI:33019"/>
        <dbReference type="ChEBI" id="CHEBI:57464"/>
        <dbReference type="ChEBI" id="CHEBI:61314"/>
        <dbReference type="EC" id="3.6.1.66"/>
    </reaction>
</comment>
<dbReference type="GO" id="GO:0046872">
    <property type="term" value="F:metal ion binding"/>
    <property type="evidence" value="ECO:0007669"/>
    <property type="project" value="UniProtKB-KW"/>
</dbReference>
<evidence type="ECO:0000256" key="1">
    <source>
        <dbReference type="ARBA" id="ARBA00008023"/>
    </source>
</evidence>
<dbReference type="Proteomes" id="UP000886069">
    <property type="component" value="Unassembled WGS sequence"/>
</dbReference>
<evidence type="ECO:0000256" key="4">
    <source>
        <dbReference type="ARBA" id="ARBA00022741"/>
    </source>
</evidence>
<feature type="active site" description="Proton acceptor" evidence="10">
    <location>
        <position position="69"/>
    </location>
</feature>
<sequence length="201" mass="21932">MKIVLATRNEGKIREMKSILSGLGVELLDYRDVPPMEPPEETGETFLENALSKAKAVHAATGLPALADDSGIEVDELGGGPGVRSARYGGEGLSDRERSLLLLEELRSVPEERRGARFRCVMVLYPAPGSAGEALVTEGVFHGRIAERPSGSNGFGYDPVFFVPERGVTAAEMSEEEKNGASHRYRAGVEMKYLLRKRLER</sequence>
<evidence type="ECO:0000256" key="3">
    <source>
        <dbReference type="ARBA" id="ARBA00022723"/>
    </source>
</evidence>
<dbReference type="GO" id="GO:0036222">
    <property type="term" value="F:XTP diphosphatase activity"/>
    <property type="evidence" value="ECO:0007669"/>
    <property type="project" value="UniProtKB-UniRule"/>
</dbReference>
<evidence type="ECO:0000256" key="10">
    <source>
        <dbReference type="HAMAP-Rule" id="MF_01405"/>
    </source>
</evidence>
<dbReference type="SUPFAM" id="SSF52972">
    <property type="entry name" value="ITPase-like"/>
    <property type="match status" value="1"/>
</dbReference>
<feature type="binding site" evidence="10">
    <location>
        <position position="40"/>
    </location>
    <ligand>
        <name>Mg(2+)</name>
        <dbReference type="ChEBI" id="CHEBI:18420"/>
    </ligand>
</feature>
<accession>A0A7V2F2S2</accession>
<keyword evidence="3 10" id="KW-0479">Metal-binding</keyword>
<dbReference type="FunFam" id="3.90.950.10:FF:000001">
    <property type="entry name" value="dITP/XTP pyrophosphatase"/>
    <property type="match status" value="1"/>
</dbReference>
<dbReference type="GO" id="GO:0005829">
    <property type="term" value="C:cytosol"/>
    <property type="evidence" value="ECO:0007669"/>
    <property type="project" value="TreeGrafter"/>
</dbReference>
<dbReference type="EC" id="3.6.1.66" evidence="10"/>
<dbReference type="CDD" id="cd00515">
    <property type="entry name" value="HAM1"/>
    <property type="match status" value="1"/>
</dbReference>
<reference evidence="12" key="1">
    <citation type="journal article" date="2020" name="mSystems">
        <title>Genome- and Community-Level Interaction Insights into Carbon Utilization and Element Cycling Functions of Hydrothermarchaeota in Hydrothermal Sediment.</title>
        <authorList>
            <person name="Zhou Z."/>
            <person name="Liu Y."/>
            <person name="Xu W."/>
            <person name="Pan J."/>
            <person name="Luo Z.H."/>
            <person name="Li M."/>
        </authorList>
    </citation>
    <scope>NUCLEOTIDE SEQUENCE [LARGE SCALE GENOMIC DNA]</scope>
    <source>
        <strain evidence="12">SpSt-1233</strain>
    </source>
</reference>
<keyword evidence="6 10" id="KW-0460">Magnesium</keyword>
<feature type="binding site" evidence="10">
    <location>
        <position position="178"/>
    </location>
    <ligand>
        <name>substrate</name>
    </ligand>
</feature>
<dbReference type="HAMAP" id="MF_01405">
    <property type="entry name" value="Non_canon_purine_NTPase"/>
    <property type="match status" value="1"/>
</dbReference>
<dbReference type="GO" id="GO:0009117">
    <property type="term" value="P:nucleotide metabolic process"/>
    <property type="evidence" value="ECO:0007669"/>
    <property type="project" value="UniProtKB-KW"/>
</dbReference>
<feature type="binding site" evidence="10">
    <location>
        <begin position="183"/>
        <end position="184"/>
    </location>
    <ligand>
        <name>substrate</name>
    </ligand>
</feature>
<dbReference type="GO" id="GO:0035870">
    <property type="term" value="F:dITP diphosphatase activity"/>
    <property type="evidence" value="ECO:0007669"/>
    <property type="project" value="UniProtKB-UniRule"/>
</dbReference>
<dbReference type="InterPro" id="IPR029001">
    <property type="entry name" value="ITPase-like_fam"/>
</dbReference>
<evidence type="ECO:0000256" key="11">
    <source>
        <dbReference type="RuleBase" id="RU003781"/>
    </source>
</evidence>
<dbReference type="NCBIfam" id="TIGR00042">
    <property type="entry name" value="RdgB/HAM1 family non-canonical purine NTP pyrophosphatase"/>
    <property type="match status" value="1"/>
</dbReference>
<dbReference type="InterPro" id="IPR002637">
    <property type="entry name" value="RdgB/HAM1"/>
</dbReference>
<comment type="caution">
    <text evidence="12">The sequence shown here is derived from an EMBL/GenBank/DDBJ whole genome shotgun (WGS) entry which is preliminary data.</text>
</comment>
<evidence type="ECO:0000256" key="5">
    <source>
        <dbReference type="ARBA" id="ARBA00022801"/>
    </source>
</evidence>
<keyword evidence="7 10" id="KW-0546">Nucleotide metabolism</keyword>
<dbReference type="Gene3D" id="3.90.950.10">
    <property type="match status" value="1"/>
</dbReference>
<dbReference type="Pfam" id="PF01725">
    <property type="entry name" value="Ham1p_like"/>
    <property type="match status" value="1"/>
</dbReference>
<comment type="cofactor">
    <cofactor evidence="10">
        <name>Mg(2+)</name>
        <dbReference type="ChEBI" id="CHEBI:18420"/>
    </cofactor>
    <text evidence="10">Binds 1 Mg(2+) ion per subunit.</text>
</comment>
<feature type="binding site" evidence="10">
    <location>
        <begin position="7"/>
        <end position="12"/>
    </location>
    <ligand>
        <name>substrate</name>
    </ligand>
</feature>
<dbReference type="AlphaFoldDB" id="A0A7V2F2S2"/>
<feature type="binding site" evidence="10">
    <location>
        <position position="69"/>
    </location>
    <ligand>
        <name>Mg(2+)</name>
        <dbReference type="ChEBI" id="CHEBI:18420"/>
    </ligand>
</feature>
<comment type="subunit">
    <text evidence="2 10">Homodimer.</text>
</comment>
<feature type="binding site" evidence="10">
    <location>
        <position position="70"/>
    </location>
    <ligand>
        <name>substrate</name>
    </ligand>
</feature>
<gene>
    <name evidence="12" type="primary">rdgB</name>
    <name evidence="12" type="ORF">ENO08_01310</name>
</gene>
<dbReference type="GO" id="GO:0000166">
    <property type="term" value="F:nucleotide binding"/>
    <property type="evidence" value="ECO:0007669"/>
    <property type="project" value="UniProtKB-KW"/>
</dbReference>
<comment type="function">
    <text evidence="10">Pyrophosphatase that catalyzes the hydrolysis of nucleoside triphosphates to their monophosphate derivatives, with a high preference for the non-canonical purine nucleotides XTP (xanthosine triphosphate), dITP (deoxyinosine triphosphate) and ITP. Seems to function as a house-cleaning enzyme that removes non-canonical purine nucleotides from the nucleotide pool, thus preventing their incorporation into DNA/RNA and avoiding chromosomal lesions.</text>
</comment>
<evidence type="ECO:0000256" key="8">
    <source>
        <dbReference type="ARBA" id="ARBA00051875"/>
    </source>
</evidence>
<dbReference type="GO" id="GO:0036220">
    <property type="term" value="F:ITP diphosphatase activity"/>
    <property type="evidence" value="ECO:0007669"/>
    <property type="project" value="UniProtKB-UniRule"/>
</dbReference>
<keyword evidence="5 10" id="KW-0378">Hydrolase</keyword>
<dbReference type="EMBL" id="DSEC01000092">
    <property type="protein sequence ID" value="HER43082.1"/>
    <property type="molecule type" value="Genomic_DNA"/>
</dbReference>
<comment type="similarity">
    <text evidence="1 10 11">Belongs to the HAM1 NTPase family.</text>
</comment>
<dbReference type="InterPro" id="IPR020922">
    <property type="entry name" value="dITP/XTP_pyrophosphatase"/>
</dbReference>
<evidence type="ECO:0000313" key="12">
    <source>
        <dbReference type="EMBL" id="HER43082.1"/>
    </source>
</evidence>
<dbReference type="PANTHER" id="PTHR11067">
    <property type="entry name" value="INOSINE TRIPHOSPHATE PYROPHOSPHATASE/HAM1 PROTEIN"/>
    <property type="match status" value="1"/>
</dbReference>
<comment type="catalytic activity">
    <reaction evidence="8 10">
        <text>dITP + H2O = dIMP + diphosphate + H(+)</text>
        <dbReference type="Rhea" id="RHEA:28342"/>
        <dbReference type="ChEBI" id="CHEBI:15377"/>
        <dbReference type="ChEBI" id="CHEBI:15378"/>
        <dbReference type="ChEBI" id="CHEBI:33019"/>
        <dbReference type="ChEBI" id="CHEBI:61194"/>
        <dbReference type="ChEBI" id="CHEBI:61382"/>
        <dbReference type="EC" id="3.6.1.66"/>
    </reaction>
</comment>
<evidence type="ECO:0000256" key="2">
    <source>
        <dbReference type="ARBA" id="ARBA00011738"/>
    </source>
</evidence>